<evidence type="ECO:0000313" key="2">
    <source>
        <dbReference type="EMBL" id="SDF24336.1"/>
    </source>
</evidence>
<dbReference type="PANTHER" id="PTHR40267:SF1">
    <property type="entry name" value="BLR3294 PROTEIN"/>
    <property type="match status" value="1"/>
</dbReference>
<comment type="miscellaneous">
    <text evidence="1">Reaction is initiated by nucleophilic attack of cysteine at the double bond, yielding a covalent succinylcysteine-like intermediate.</text>
</comment>
<keyword evidence="3" id="KW-1185">Reference proteome</keyword>
<dbReference type="PIRSF" id="PIRSF015736">
    <property type="entry name" value="MI"/>
    <property type="match status" value="1"/>
</dbReference>
<feature type="active site" description="Nucleophile" evidence="1">
    <location>
        <position position="79"/>
    </location>
</feature>
<keyword evidence="1 2" id="KW-0413">Isomerase</keyword>
<evidence type="ECO:0000256" key="1">
    <source>
        <dbReference type="HAMAP-Rule" id="MF_00943"/>
    </source>
</evidence>
<gene>
    <name evidence="1" type="primary">maiA</name>
    <name evidence="2" type="ORF">SAMN04488567_3725</name>
</gene>
<dbReference type="InterPro" id="IPR026286">
    <property type="entry name" value="MaiA/AMDase"/>
</dbReference>
<comment type="subunit">
    <text evidence="1">Homodimer.</text>
</comment>
<feature type="binding site" evidence="1">
    <location>
        <position position="166"/>
    </location>
    <ligand>
        <name>substrate</name>
    </ligand>
</feature>
<sequence>MRTFRIGQIVPSSNVTMETEIPALLRSRESIAPERFTFHSSRMRMKKVTKEELEAMDADSDRCALELSDARVDVMGYACLVAIMSMGHGYHRVSADRLTNRTVENGNPAPVTTSAGALVEGIHALGAKKVAVVAPYMKPLTQMVVDYIRSEGIEVVDHRALEIADNLAVAAHDPMKLPGIASELDLSDVDAVVLSACVQMPSLAAVPLAEAMTGKPVLTAAIATTWSMLNELGLDTRVPGGGTLLSGAYNRKA</sequence>
<dbReference type="HAMAP" id="MF_00943">
    <property type="entry name" value="Maleate_isomerase"/>
    <property type="match status" value="1"/>
</dbReference>
<feature type="active site" description="Proton donor" evidence="1">
    <location>
        <position position="197"/>
    </location>
</feature>
<feature type="binding site" evidence="1">
    <location>
        <position position="136"/>
    </location>
    <ligand>
        <name>substrate</name>
    </ligand>
</feature>
<dbReference type="InterPro" id="IPR053714">
    <property type="entry name" value="Iso_Racemase_Enz_sf"/>
</dbReference>
<dbReference type="InterPro" id="IPR028615">
    <property type="entry name" value="Maleate_isomerase"/>
</dbReference>
<comment type="catalytic activity">
    <reaction evidence="1">
        <text>maleate = fumarate</text>
        <dbReference type="Rhea" id="RHEA:13169"/>
        <dbReference type="ChEBI" id="CHEBI:29806"/>
        <dbReference type="ChEBI" id="CHEBI:30780"/>
        <dbReference type="EC" id="5.2.1.1"/>
    </reaction>
</comment>
<feature type="modified residue" description="S-(2-succinyl)cysteine" evidence="1">
    <location>
        <position position="79"/>
    </location>
</feature>
<feature type="binding site" evidence="1">
    <location>
        <begin position="198"/>
        <end position="199"/>
    </location>
    <ligand>
        <name>substrate</name>
    </ligand>
</feature>
<dbReference type="Pfam" id="PF17645">
    <property type="entry name" value="Amdase"/>
    <property type="match status" value="1"/>
</dbReference>
<comment type="similarity">
    <text evidence="1">Belongs to the maleate isomerase family.</text>
</comment>
<dbReference type="EMBL" id="FNAT01000009">
    <property type="protein sequence ID" value="SDF24336.1"/>
    <property type="molecule type" value="Genomic_DNA"/>
</dbReference>
<dbReference type="EC" id="5.2.1.1" evidence="1"/>
<proteinExistence type="inferred from homology"/>
<dbReference type="Gene3D" id="3.40.50.12500">
    <property type="match status" value="1"/>
</dbReference>
<organism evidence="2 3">
    <name type="scientific">Limimaricola pyoseonensis</name>
    <dbReference type="NCBI Taxonomy" id="521013"/>
    <lineage>
        <taxon>Bacteria</taxon>
        <taxon>Pseudomonadati</taxon>
        <taxon>Pseudomonadota</taxon>
        <taxon>Alphaproteobacteria</taxon>
        <taxon>Rhodobacterales</taxon>
        <taxon>Paracoccaceae</taxon>
        <taxon>Limimaricola</taxon>
    </lineage>
</organism>
<name>A0A1G7JHF8_9RHOB</name>
<dbReference type="PANTHER" id="PTHR40267">
    <property type="entry name" value="BLR3294 PROTEIN"/>
    <property type="match status" value="1"/>
</dbReference>
<comment type="function">
    <text evidence="1">Catalyzes cis-trans isomerization of the C2-C3 double bond in maleate to yield fumarate.</text>
</comment>
<dbReference type="AlphaFoldDB" id="A0A1G7JHF8"/>
<reference evidence="3" key="1">
    <citation type="submission" date="2016-10" db="EMBL/GenBank/DDBJ databases">
        <authorList>
            <person name="Varghese N."/>
            <person name="Submissions S."/>
        </authorList>
    </citation>
    <scope>NUCLEOTIDE SEQUENCE [LARGE SCALE GENOMIC DNA]</scope>
    <source>
        <strain evidence="3">DSM 21424</strain>
    </source>
</reference>
<dbReference type="STRING" id="521013.SAMN04488567_3725"/>
<feature type="binding site" evidence="1">
    <location>
        <position position="14"/>
    </location>
    <ligand>
        <name>substrate</name>
    </ligand>
</feature>
<protein>
    <recommendedName>
        <fullName evidence="1">Maleate isomerase</fullName>
        <ecNumber evidence="1">5.2.1.1</ecNumber>
    </recommendedName>
    <alternativeName>
        <fullName evidence="1">Maleate cis-trans isomerase</fullName>
    </alternativeName>
</protein>
<feature type="binding site" evidence="1">
    <location>
        <begin position="79"/>
        <end position="81"/>
    </location>
    <ligand>
        <name>substrate</name>
    </ligand>
</feature>
<dbReference type="GO" id="GO:0050076">
    <property type="term" value="F:maleate isomerase activity"/>
    <property type="evidence" value="ECO:0007669"/>
    <property type="project" value="UniProtKB-UniRule"/>
</dbReference>
<dbReference type="Proteomes" id="UP000198922">
    <property type="component" value="Unassembled WGS sequence"/>
</dbReference>
<accession>A0A1G7JHF8</accession>
<evidence type="ECO:0000313" key="3">
    <source>
        <dbReference type="Proteomes" id="UP000198922"/>
    </source>
</evidence>